<evidence type="ECO:0000313" key="2">
    <source>
        <dbReference type="Proteomes" id="UP000007800"/>
    </source>
</evidence>
<dbReference type="AlphaFoldDB" id="C5KMU2"/>
<dbReference type="InParanoid" id="C5KMU2"/>
<protein>
    <recommendedName>
        <fullName evidence="3">EF-hand domain-containing protein</fullName>
    </recommendedName>
</protein>
<dbReference type="Gene3D" id="1.10.238.10">
    <property type="entry name" value="EF-hand"/>
    <property type="match status" value="1"/>
</dbReference>
<proteinExistence type="predicted"/>
<gene>
    <name evidence="1" type="ORF">Pmar_PMAR029319</name>
</gene>
<keyword evidence="2" id="KW-1185">Reference proteome</keyword>
<dbReference type="RefSeq" id="XP_002782455.1">
    <property type="nucleotide sequence ID" value="XM_002782409.1"/>
</dbReference>
<accession>C5KMU2</accession>
<dbReference type="Proteomes" id="UP000007800">
    <property type="component" value="Unassembled WGS sequence"/>
</dbReference>
<evidence type="ECO:0008006" key="3">
    <source>
        <dbReference type="Google" id="ProtNLM"/>
    </source>
</evidence>
<dbReference type="SUPFAM" id="SSF47473">
    <property type="entry name" value="EF-hand"/>
    <property type="match status" value="1"/>
</dbReference>
<dbReference type="EMBL" id="GG674496">
    <property type="protein sequence ID" value="EER14250.1"/>
    <property type="molecule type" value="Genomic_DNA"/>
</dbReference>
<organism evidence="2">
    <name type="scientific">Perkinsus marinus (strain ATCC 50983 / TXsc)</name>
    <dbReference type="NCBI Taxonomy" id="423536"/>
    <lineage>
        <taxon>Eukaryota</taxon>
        <taxon>Sar</taxon>
        <taxon>Alveolata</taxon>
        <taxon>Perkinsozoa</taxon>
        <taxon>Perkinsea</taxon>
        <taxon>Perkinsida</taxon>
        <taxon>Perkinsidae</taxon>
        <taxon>Perkinsus</taxon>
    </lineage>
</organism>
<name>C5KMU2_PERM5</name>
<evidence type="ECO:0000313" key="1">
    <source>
        <dbReference type="EMBL" id="EER14250.1"/>
    </source>
</evidence>
<reference evidence="1 2" key="1">
    <citation type="submission" date="2008-07" db="EMBL/GenBank/DDBJ databases">
        <authorList>
            <person name="El-Sayed N."/>
            <person name="Caler E."/>
            <person name="Inman J."/>
            <person name="Amedeo P."/>
            <person name="Hass B."/>
            <person name="Wortman J."/>
        </authorList>
    </citation>
    <scope>NUCLEOTIDE SEQUENCE [LARGE SCALE GENOMIC DNA]</scope>
    <source>
        <strain evidence="2">ATCC 50983 / TXsc</strain>
    </source>
</reference>
<dbReference type="GeneID" id="9060287"/>
<dbReference type="InterPro" id="IPR011992">
    <property type="entry name" value="EF-hand-dom_pair"/>
</dbReference>
<sequence>MDITKSGIVTKYEFDKAIHGIPGIELSDDEVHKIFERLDVENKGMSDYAFFGPRHQDSCYQPTSA</sequence>